<dbReference type="GO" id="GO:0000462">
    <property type="term" value="P:maturation of SSU-rRNA from tricistronic rRNA transcript (SSU-rRNA, 5.8S rRNA, LSU-rRNA)"/>
    <property type="evidence" value="ECO:0007669"/>
    <property type="project" value="TreeGrafter"/>
</dbReference>
<organism evidence="2 3">
    <name type="scientific">Malassezia cuniculi</name>
    <dbReference type="NCBI Taxonomy" id="948313"/>
    <lineage>
        <taxon>Eukaryota</taxon>
        <taxon>Fungi</taxon>
        <taxon>Dikarya</taxon>
        <taxon>Basidiomycota</taxon>
        <taxon>Ustilaginomycotina</taxon>
        <taxon>Malasseziomycetes</taxon>
        <taxon>Malasseziales</taxon>
        <taxon>Malasseziaceae</taxon>
        <taxon>Malassezia</taxon>
    </lineage>
</organism>
<proteinExistence type="predicted"/>
<evidence type="ECO:0000256" key="1">
    <source>
        <dbReference type="SAM" id="MobiDB-lite"/>
    </source>
</evidence>
<name>A0AAF0J5V7_9BASI</name>
<dbReference type="PANTHER" id="PTHR13237:SF9">
    <property type="entry name" value="NEUROGUIDIN"/>
    <property type="match status" value="1"/>
</dbReference>
<reference evidence="2" key="1">
    <citation type="submission" date="2023-03" db="EMBL/GenBank/DDBJ databases">
        <title>Mating type loci evolution in Malassezia.</title>
        <authorList>
            <person name="Coelho M.A."/>
        </authorList>
    </citation>
    <scope>NUCLEOTIDE SEQUENCE</scope>
    <source>
        <strain evidence="2">CBS 11721</strain>
    </source>
</reference>
<feature type="compositionally biased region" description="Basic and acidic residues" evidence="1">
    <location>
        <begin position="165"/>
        <end position="180"/>
    </location>
</feature>
<feature type="compositionally biased region" description="Gly residues" evidence="1">
    <location>
        <begin position="204"/>
        <end position="215"/>
    </location>
</feature>
<sequence length="335" mass="36803">MTRDTAAFGQIAEGAKRDTESLVPLARTFVENSKAGELSFPDGLSLLTVKVDALMAYMHHLVLLCAHKLRGHALEDKQGQSFVEQLVRLRLLIEKIRPMETRLKYQIEKLVRTADTVQNATEDEELDPLAFRPNPQALAEAVAPAEEEDDGTYRPPKVAPVVYDPDARPSRSARNKERMPSRNAALLADLSQSMSSNPYETSTGGVGGGAAIGAGGSSRARALRRMEEFEEDNYKRLSLGKRDNKRRRRDEADVALGGIGLSKSRIGGGIEEEFGDLLRERKRGGDIYAELGKRARAPRAVERAKANSSGGELVSGGAGRKFKKAVRQQRRRAHS</sequence>
<evidence type="ECO:0008006" key="4">
    <source>
        <dbReference type="Google" id="ProtNLM"/>
    </source>
</evidence>
<feature type="region of interest" description="Disordered" evidence="1">
    <location>
        <begin position="194"/>
        <end position="215"/>
    </location>
</feature>
<feature type="compositionally biased region" description="Basic residues" evidence="1">
    <location>
        <begin position="320"/>
        <end position="335"/>
    </location>
</feature>
<gene>
    <name evidence="2" type="ORF">MCUN1_001459</name>
</gene>
<dbReference type="PANTHER" id="PTHR13237">
    <property type="entry name" value="SOMETHING ABOUT SILENCING PROTEIN 10-RELATED"/>
    <property type="match status" value="1"/>
</dbReference>
<dbReference type="EMBL" id="CP119878">
    <property type="protein sequence ID" value="WFD34618.1"/>
    <property type="molecule type" value="Genomic_DNA"/>
</dbReference>
<accession>A0AAF0J5V7</accession>
<protein>
    <recommendedName>
        <fullName evidence="4">Neuroguidin</fullName>
    </recommendedName>
</protein>
<evidence type="ECO:0000313" key="3">
    <source>
        <dbReference type="Proteomes" id="UP001219933"/>
    </source>
</evidence>
<keyword evidence="3" id="KW-1185">Reference proteome</keyword>
<feature type="region of interest" description="Disordered" evidence="1">
    <location>
        <begin position="139"/>
        <end position="182"/>
    </location>
</feature>
<dbReference type="Proteomes" id="UP001219933">
    <property type="component" value="Chromosome 2"/>
</dbReference>
<dbReference type="InterPro" id="IPR007146">
    <property type="entry name" value="Sas10/Utp3/C1D"/>
</dbReference>
<feature type="region of interest" description="Disordered" evidence="1">
    <location>
        <begin position="297"/>
        <end position="335"/>
    </location>
</feature>
<dbReference type="Pfam" id="PF04000">
    <property type="entry name" value="Sas10_Utp3"/>
    <property type="match status" value="1"/>
</dbReference>
<dbReference type="GO" id="GO:0032040">
    <property type="term" value="C:small-subunit processome"/>
    <property type="evidence" value="ECO:0007669"/>
    <property type="project" value="TreeGrafter"/>
</dbReference>
<feature type="compositionally biased region" description="Polar residues" evidence="1">
    <location>
        <begin position="194"/>
        <end position="203"/>
    </location>
</feature>
<evidence type="ECO:0000313" key="2">
    <source>
        <dbReference type="EMBL" id="WFD34618.1"/>
    </source>
</evidence>
<dbReference type="AlphaFoldDB" id="A0AAF0J5V7"/>